<evidence type="ECO:0000313" key="6">
    <source>
        <dbReference type="EMBL" id="KAK9408642.1"/>
    </source>
</evidence>
<dbReference type="AlphaFoldDB" id="A0AAW1C4D3"/>
<comment type="caution">
    <text evidence="6">The sequence shown here is derived from an EMBL/GenBank/DDBJ whole genome shotgun (WGS) entry which is preliminary data.</text>
</comment>
<evidence type="ECO:0000313" key="7">
    <source>
        <dbReference type="Proteomes" id="UP001474421"/>
    </source>
</evidence>
<feature type="compositionally biased region" description="Low complexity" evidence="4">
    <location>
        <begin position="272"/>
        <end position="283"/>
    </location>
</feature>
<dbReference type="Gene3D" id="2.60.40.150">
    <property type="entry name" value="C2 domain"/>
    <property type="match status" value="1"/>
</dbReference>
<sequence length="391" mass="43703">MKESVKLIACTNEMQHNEETVQSSVCSSPVVNVNLCLEKEESRVLRVKVIAGIDLAKKDIFGASDPYVKLSLYVADENRELALVQTKTIKKTLNPKWNEEFYFRVNPSNHRLLFEVFDENRLFLTAGSAWPCCLPSPLLSPATMAHRLRFHFGSGRSNTAPELEILDHEREDNDDFFMAFHTLPRRNGPHPFSRHRIDCEDGSGRLQEGGSLKRSTSMFIPQLLNSFDARPMRSSSMQISLQRNAVNGHADECGSPPEESCHFSGLGEWHTSLDGSHSSPSSSQVTPEDSPTRELENMGHEVNGGSSNHTIFCTIPSNHWNNKGAASGQEDNTNKPALDLNISGEQKETGWSGIHGYSWRGAPPIQFSHRLIELAPWKKMHIVDMTNVAPL</sequence>
<accession>A0AAW1C4D3</accession>
<comment type="similarity">
    <text evidence="1">Belongs to the MCTP family.</text>
</comment>
<evidence type="ECO:0000256" key="3">
    <source>
        <dbReference type="ARBA" id="ARBA00022837"/>
    </source>
</evidence>
<dbReference type="SMART" id="SM00239">
    <property type="entry name" value="C2"/>
    <property type="match status" value="1"/>
</dbReference>
<dbReference type="GO" id="GO:0005509">
    <property type="term" value="F:calcium ion binding"/>
    <property type="evidence" value="ECO:0007669"/>
    <property type="project" value="TreeGrafter"/>
</dbReference>
<evidence type="ECO:0000256" key="2">
    <source>
        <dbReference type="ARBA" id="ARBA00022723"/>
    </source>
</evidence>
<dbReference type="GO" id="GO:0030672">
    <property type="term" value="C:synaptic vesicle membrane"/>
    <property type="evidence" value="ECO:0007669"/>
    <property type="project" value="TreeGrafter"/>
</dbReference>
<evidence type="ECO:0000256" key="4">
    <source>
        <dbReference type="SAM" id="MobiDB-lite"/>
    </source>
</evidence>
<dbReference type="PANTHER" id="PTHR45911:SF3">
    <property type="entry name" value="DYSFERLIN-RELATED"/>
    <property type="match status" value="1"/>
</dbReference>
<name>A0AAW1C4D3_CROAD</name>
<dbReference type="InterPro" id="IPR035892">
    <property type="entry name" value="C2_domain_sf"/>
</dbReference>
<keyword evidence="7" id="KW-1185">Reference proteome</keyword>
<dbReference type="PRINTS" id="PR00360">
    <property type="entry name" value="C2DOMAIN"/>
</dbReference>
<keyword evidence="2" id="KW-0479">Metal-binding</keyword>
<dbReference type="Pfam" id="PF00168">
    <property type="entry name" value="C2"/>
    <property type="match status" value="1"/>
</dbReference>
<protein>
    <submittedName>
        <fullName evidence="6">E3 ubiquitin-protein ligase NEDD4-like</fullName>
    </submittedName>
</protein>
<feature type="compositionally biased region" description="Basic and acidic residues" evidence="4">
    <location>
        <begin position="290"/>
        <end position="299"/>
    </location>
</feature>
<dbReference type="EMBL" id="JAOTOJ010000002">
    <property type="protein sequence ID" value="KAK9408642.1"/>
    <property type="molecule type" value="Genomic_DNA"/>
</dbReference>
<keyword evidence="3" id="KW-0106">Calcium</keyword>
<feature type="region of interest" description="Disordered" evidence="4">
    <location>
        <begin position="247"/>
        <end position="299"/>
    </location>
</feature>
<dbReference type="Proteomes" id="UP001474421">
    <property type="component" value="Unassembled WGS sequence"/>
</dbReference>
<dbReference type="InterPro" id="IPR000008">
    <property type="entry name" value="C2_dom"/>
</dbReference>
<evidence type="ECO:0000259" key="5">
    <source>
        <dbReference type="PROSITE" id="PS50004"/>
    </source>
</evidence>
<dbReference type="PROSITE" id="PS50004">
    <property type="entry name" value="C2"/>
    <property type="match status" value="1"/>
</dbReference>
<reference evidence="6 7" key="1">
    <citation type="journal article" date="2024" name="Proc. Natl. Acad. Sci. U.S.A.">
        <title>The genetic regulatory architecture and epigenomic basis for age-related changes in rattlesnake venom.</title>
        <authorList>
            <person name="Hogan M.P."/>
            <person name="Holding M.L."/>
            <person name="Nystrom G.S."/>
            <person name="Colston T.J."/>
            <person name="Bartlett D.A."/>
            <person name="Mason A.J."/>
            <person name="Ellsworth S.A."/>
            <person name="Rautsaw R.M."/>
            <person name="Lawrence K.C."/>
            <person name="Strickland J.L."/>
            <person name="He B."/>
            <person name="Fraser P."/>
            <person name="Margres M.J."/>
            <person name="Gilbert D.M."/>
            <person name="Gibbs H.L."/>
            <person name="Parkinson C.L."/>
            <person name="Rokyta D.R."/>
        </authorList>
    </citation>
    <scope>NUCLEOTIDE SEQUENCE [LARGE SCALE GENOMIC DNA]</scope>
    <source>
        <strain evidence="6">DRR0105</strain>
    </source>
</reference>
<feature type="domain" description="C2" evidence="5">
    <location>
        <begin position="27"/>
        <end position="151"/>
    </location>
</feature>
<proteinExistence type="inferred from homology"/>
<organism evidence="6 7">
    <name type="scientific">Crotalus adamanteus</name>
    <name type="common">Eastern diamondback rattlesnake</name>
    <dbReference type="NCBI Taxonomy" id="8729"/>
    <lineage>
        <taxon>Eukaryota</taxon>
        <taxon>Metazoa</taxon>
        <taxon>Chordata</taxon>
        <taxon>Craniata</taxon>
        <taxon>Vertebrata</taxon>
        <taxon>Euteleostomi</taxon>
        <taxon>Lepidosauria</taxon>
        <taxon>Squamata</taxon>
        <taxon>Bifurcata</taxon>
        <taxon>Unidentata</taxon>
        <taxon>Episquamata</taxon>
        <taxon>Toxicofera</taxon>
        <taxon>Serpentes</taxon>
        <taxon>Colubroidea</taxon>
        <taxon>Viperidae</taxon>
        <taxon>Crotalinae</taxon>
        <taxon>Crotalus</taxon>
    </lineage>
</organism>
<dbReference type="GO" id="GO:0046928">
    <property type="term" value="P:regulation of neurotransmitter secretion"/>
    <property type="evidence" value="ECO:0007669"/>
    <property type="project" value="TreeGrafter"/>
</dbReference>
<gene>
    <name evidence="6" type="ORF">NXF25_007416</name>
</gene>
<dbReference type="SUPFAM" id="SSF49562">
    <property type="entry name" value="C2 domain (Calcium/lipid-binding domain, CaLB)"/>
    <property type="match status" value="1"/>
</dbReference>
<dbReference type="PANTHER" id="PTHR45911">
    <property type="entry name" value="C2 DOMAIN-CONTAINING PROTEIN"/>
    <property type="match status" value="1"/>
</dbReference>
<evidence type="ECO:0000256" key="1">
    <source>
        <dbReference type="ARBA" id="ARBA00007923"/>
    </source>
</evidence>